<dbReference type="InterPro" id="IPR007867">
    <property type="entry name" value="GMC_OxRtase_C"/>
</dbReference>
<dbReference type="GO" id="GO:0050660">
    <property type="term" value="F:flavin adenine dinucleotide binding"/>
    <property type="evidence" value="ECO:0007669"/>
    <property type="project" value="InterPro"/>
</dbReference>
<dbReference type="EMBL" id="KI912110">
    <property type="protein sequence ID" value="ETS85863.1"/>
    <property type="molecule type" value="Genomic_DNA"/>
</dbReference>
<feature type="binding site" evidence="2">
    <location>
        <begin position="23"/>
        <end position="24"/>
    </location>
    <ligand>
        <name>FAD</name>
        <dbReference type="ChEBI" id="CHEBI:57692"/>
    </ligand>
</feature>
<dbReference type="KEGG" id="pfy:PFICI_03888"/>
<feature type="binding site" evidence="2">
    <location>
        <position position="235"/>
    </location>
    <ligand>
        <name>FAD</name>
        <dbReference type="ChEBI" id="CHEBI:57692"/>
    </ligand>
</feature>
<evidence type="ECO:0000259" key="3">
    <source>
        <dbReference type="Pfam" id="PF00732"/>
    </source>
</evidence>
<keyword evidence="2" id="KW-0274">FAD</keyword>
<dbReference type="GeneID" id="19268901"/>
<dbReference type="PIRSF" id="PIRSF000137">
    <property type="entry name" value="Alcohol_oxidase"/>
    <property type="match status" value="1"/>
</dbReference>
<proteinExistence type="inferred from homology"/>
<evidence type="ECO:0000256" key="2">
    <source>
        <dbReference type="PIRSR" id="PIRSR000137-2"/>
    </source>
</evidence>
<dbReference type="STRING" id="1229662.W3XIG6"/>
<dbReference type="SUPFAM" id="SSF51905">
    <property type="entry name" value="FAD/NAD(P)-binding domain"/>
    <property type="match status" value="1"/>
</dbReference>
<dbReference type="eggNOG" id="KOG1238">
    <property type="taxonomic scope" value="Eukaryota"/>
</dbReference>
<name>W3XIG6_PESFW</name>
<feature type="domain" description="Glucose-methanol-choline oxidoreductase C-terminal" evidence="4">
    <location>
        <begin position="432"/>
        <end position="591"/>
    </location>
</feature>
<dbReference type="Proteomes" id="UP000030651">
    <property type="component" value="Unassembled WGS sequence"/>
</dbReference>
<dbReference type="OMA" id="NITTCWH"/>
<reference evidence="6" key="1">
    <citation type="journal article" date="2015" name="BMC Genomics">
        <title>Genomic and transcriptomic analysis of the endophytic fungus Pestalotiopsis fici reveals its lifestyle and high potential for synthesis of natural products.</title>
        <authorList>
            <person name="Wang X."/>
            <person name="Zhang X."/>
            <person name="Liu L."/>
            <person name="Xiang M."/>
            <person name="Wang W."/>
            <person name="Sun X."/>
            <person name="Che Y."/>
            <person name="Guo L."/>
            <person name="Liu G."/>
            <person name="Guo L."/>
            <person name="Wang C."/>
            <person name="Yin W.B."/>
            <person name="Stadler M."/>
            <person name="Zhang X."/>
            <person name="Liu X."/>
        </authorList>
    </citation>
    <scope>NUCLEOTIDE SEQUENCE [LARGE SCALE GENOMIC DNA]</scope>
    <source>
        <strain evidence="6">W106-1 / CGMCC3.15140</strain>
    </source>
</reference>
<dbReference type="Gene3D" id="3.50.50.60">
    <property type="entry name" value="FAD/NAD(P)-binding domain"/>
    <property type="match status" value="1"/>
</dbReference>
<feature type="binding site" evidence="2">
    <location>
        <begin position="537"/>
        <end position="538"/>
    </location>
    <ligand>
        <name>FAD</name>
        <dbReference type="ChEBI" id="CHEBI:57692"/>
    </ligand>
</feature>
<dbReference type="InParanoid" id="W3XIG6"/>
<comment type="cofactor">
    <cofactor evidence="2">
        <name>FAD</name>
        <dbReference type="ChEBI" id="CHEBI:57692"/>
    </cofactor>
</comment>
<sequence length="605" mass="65693">MGLYTVLPESVQEVDIIIAGGGTSGCIVASRLADADPNLSILVIEHGPNNQNNPLVTHPLLWRAHLAPQTGTTIYYIGKNEAQLGNRGIYVAAGGVLGGGSSINLSMYTRPQANDYDAWKSRGWSSNDLIPYINKVETYHGDGLKEHHGHNGPIHVSSGPYRQNGAERNFISSMNQLGYSENKDLQDLDSSTGVSHCLKYASADGTRQDVAHAYLHPRIQDGRHDNLEVLLESQVTKVLFDTTTNRALGVEYRANPAFSKEAASQPPRRVNARQFVVLSCGTLGNPPILERSGVGDTKILENAGVPVVADVPGVGNGYQDHQVISYHYMSSMAMEETSDIAFRDPATAIGSLLMSQSPILGWNGFDASSKIRPTETEVASLGQDFQNAWDKDFKDLPSKPLGTVILSTGLLDNPATFPEGVYFSLGCYNSYPYSRGHIHITGPAMDDALGFETGFLADHAEIDLKTHIWLFKKQREVARRMNIYKGEVEGHQPAYPTGSSATFAPAVPTNNRTLIGYTEEDDAAIGDYIRKNITTCWHGLGTCKMAPREEQLGVVDERLNVYGVKGLKIADLSIAPRNVSANTNNTALTIGEKAADLIIQDLGLI</sequence>
<dbReference type="HOGENOM" id="CLU_002865_5_1_1"/>
<dbReference type="OrthoDB" id="269227at2759"/>
<evidence type="ECO:0000256" key="1">
    <source>
        <dbReference type="ARBA" id="ARBA00010790"/>
    </source>
</evidence>
<protein>
    <recommendedName>
        <fullName evidence="7">Glucose-methanol-choline oxidoreductase N-terminal domain-containing protein</fullName>
    </recommendedName>
</protein>
<feature type="domain" description="Glucose-methanol-choline oxidoreductase N-terminal" evidence="3">
    <location>
        <begin position="15"/>
        <end position="322"/>
    </location>
</feature>
<evidence type="ECO:0008006" key="7">
    <source>
        <dbReference type="Google" id="ProtNLM"/>
    </source>
</evidence>
<dbReference type="PANTHER" id="PTHR11552">
    <property type="entry name" value="GLUCOSE-METHANOL-CHOLINE GMC OXIDOREDUCTASE"/>
    <property type="match status" value="1"/>
</dbReference>
<dbReference type="Gene3D" id="3.30.560.10">
    <property type="entry name" value="Glucose Oxidase, domain 3"/>
    <property type="match status" value="1"/>
</dbReference>
<evidence type="ECO:0000313" key="5">
    <source>
        <dbReference type="EMBL" id="ETS85863.1"/>
    </source>
</evidence>
<dbReference type="RefSeq" id="XP_007830660.1">
    <property type="nucleotide sequence ID" value="XM_007832469.1"/>
</dbReference>
<evidence type="ECO:0000259" key="4">
    <source>
        <dbReference type="Pfam" id="PF05199"/>
    </source>
</evidence>
<gene>
    <name evidence="5" type="ORF">PFICI_03888</name>
</gene>
<organism evidence="5 6">
    <name type="scientific">Pestalotiopsis fici (strain W106-1 / CGMCC3.15140)</name>
    <dbReference type="NCBI Taxonomy" id="1229662"/>
    <lineage>
        <taxon>Eukaryota</taxon>
        <taxon>Fungi</taxon>
        <taxon>Dikarya</taxon>
        <taxon>Ascomycota</taxon>
        <taxon>Pezizomycotina</taxon>
        <taxon>Sordariomycetes</taxon>
        <taxon>Xylariomycetidae</taxon>
        <taxon>Amphisphaeriales</taxon>
        <taxon>Sporocadaceae</taxon>
        <taxon>Pestalotiopsis</taxon>
    </lineage>
</organism>
<keyword evidence="2" id="KW-0285">Flavoprotein</keyword>
<dbReference type="PANTHER" id="PTHR11552:SF78">
    <property type="entry name" value="GLUCOSE-METHANOL-CHOLINE OXIDOREDUCTASE N-TERMINAL DOMAIN-CONTAINING PROTEIN"/>
    <property type="match status" value="1"/>
</dbReference>
<evidence type="ECO:0000313" key="6">
    <source>
        <dbReference type="Proteomes" id="UP000030651"/>
    </source>
</evidence>
<keyword evidence="6" id="KW-1185">Reference proteome</keyword>
<accession>W3XIG6</accession>
<dbReference type="InterPro" id="IPR012132">
    <property type="entry name" value="GMC_OxRdtase"/>
</dbReference>
<dbReference type="Pfam" id="PF00732">
    <property type="entry name" value="GMC_oxred_N"/>
    <property type="match status" value="1"/>
</dbReference>
<dbReference type="InterPro" id="IPR000172">
    <property type="entry name" value="GMC_OxRdtase_N"/>
</dbReference>
<dbReference type="GO" id="GO:0016614">
    <property type="term" value="F:oxidoreductase activity, acting on CH-OH group of donors"/>
    <property type="evidence" value="ECO:0007669"/>
    <property type="project" value="InterPro"/>
</dbReference>
<dbReference type="AlphaFoldDB" id="W3XIG6"/>
<dbReference type="SUPFAM" id="SSF54373">
    <property type="entry name" value="FAD-linked reductases, C-terminal domain"/>
    <property type="match status" value="1"/>
</dbReference>
<comment type="similarity">
    <text evidence="1">Belongs to the GMC oxidoreductase family.</text>
</comment>
<dbReference type="Pfam" id="PF05199">
    <property type="entry name" value="GMC_oxred_C"/>
    <property type="match status" value="1"/>
</dbReference>
<feature type="binding site" evidence="2">
    <location>
        <position position="96"/>
    </location>
    <ligand>
        <name>FAD</name>
        <dbReference type="ChEBI" id="CHEBI:57692"/>
    </ligand>
</feature>
<dbReference type="InterPro" id="IPR036188">
    <property type="entry name" value="FAD/NAD-bd_sf"/>
</dbReference>